<sequence>MKTIRTLALGALIALPGALAAQDRPPENAMPLSELLAMIEDREAVVYFEEVEWDDDGYWDVEFHTETGRTTMRIDPVSGEPMARR</sequence>
<dbReference type="RefSeq" id="WP_390259716.1">
    <property type="nucleotide sequence ID" value="NZ_JBHUGH010000003.1"/>
</dbReference>
<dbReference type="EMBL" id="JBHUGH010000003">
    <property type="protein sequence ID" value="MFD1911385.1"/>
    <property type="molecule type" value="Genomic_DNA"/>
</dbReference>
<feature type="domain" description="PepSY" evidence="2">
    <location>
        <begin position="9"/>
        <end position="83"/>
    </location>
</feature>
<evidence type="ECO:0000256" key="1">
    <source>
        <dbReference type="SAM" id="SignalP"/>
    </source>
</evidence>
<dbReference type="Pfam" id="PF13670">
    <property type="entry name" value="PepSY_2"/>
    <property type="match status" value="1"/>
</dbReference>
<organism evidence="3 4">
    <name type="scientific">Halodurantibacterium flavum</name>
    <dbReference type="NCBI Taxonomy" id="1382802"/>
    <lineage>
        <taxon>Bacteria</taxon>
        <taxon>Pseudomonadati</taxon>
        <taxon>Pseudomonadota</taxon>
        <taxon>Alphaproteobacteria</taxon>
        <taxon>Rhodobacterales</taxon>
        <taxon>Paracoccaceae</taxon>
        <taxon>Halodurantibacterium</taxon>
    </lineage>
</organism>
<evidence type="ECO:0000313" key="3">
    <source>
        <dbReference type="EMBL" id="MFD1911385.1"/>
    </source>
</evidence>
<name>A0ABW4S1C6_9RHOB</name>
<keyword evidence="4" id="KW-1185">Reference proteome</keyword>
<dbReference type="InterPro" id="IPR025711">
    <property type="entry name" value="PepSY"/>
</dbReference>
<gene>
    <name evidence="3" type="ORF">ACFSGJ_04060</name>
</gene>
<accession>A0ABW4S1C6</accession>
<protein>
    <submittedName>
        <fullName evidence="3">PepSY domain-containing protein</fullName>
    </submittedName>
</protein>
<feature type="chain" id="PRO_5045300507" evidence="1">
    <location>
        <begin position="21"/>
        <end position="85"/>
    </location>
</feature>
<proteinExistence type="predicted"/>
<feature type="signal peptide" evidence="1">
    <location>
        <begin position="1"/>
        <end position="20"/>
    </location>
</feature>
<evidence type="ECO:0000313" key="4">
    <source>
        <dbReference type="Proteomes" id="UP001597353"/>
    </source>
</evidence>
<dbReference type="Proteomes" id="UP001597353">
    <property type="component" value="Unassembled WGS sequence"/>
</dbReference>
<keyword evidence="1" id="KW-0732">Signal</keyword>
<reference evidence="4" key="1">
    <citation type="journal article" date="2019" name="Int. J. Syst. Evol. Microbiol.">
        <title>The Global Catalogue of Microorganisms (GCM) 10K type strain sequencing project: providing services to taxonomists for standard genome sequencing and annotation.</title>
        <authorList>
            <consortium name="The Broad Institute Genomics Platform"/>
            <consortium name="The Broad Institute Genome Sequencing Center for Infectious Disease"/>
            <person name="Wu L."/>
            <person name="Ma J."/>
        </authorList>
    </citation>
    <scope>NUCLEOTIDE SEQUENCE [LARGE SCALE GENOMIC DNA]</scope>
    <source>
        <strain evidence="4">CGMCC 4.7242</strain>
    </source>
</reference>
<comment type="caution">
    <text evidence="3">The sequence shown here is derived from an EMBL/GenBank/DDBJ whole genome shotgun (WGS) entry which is preliminary data.</text>
</comment>
<evidence type="ECO:0000259" key="2">
    <source>
        <dbReference type="Pfam" id="PF13670"/>
    </source>
</evidence>